<name>A0A3N4UWG7_9RHOB</name>
<proteinExistence type="predicted"/>
<comment type="caution">
    <text evidence="1">The sequence shown here is derived from an EMBL/GenBank/DDBJ whole genome shotgun (WGS) entry which is preliminary data.</text>
</comment>
<dbReference type="RefSeq" id="WP_123792045.1">
    <property type="nucleotide sequence ID" value="NZ_RKQK01000001.1"/>
</dbReference>
<dbReference type="AlphaFoldDB" id="A0A3N4UWG7"/>
<reference evidence="1 2" key="1">
    <citation type="submission" date="2018-11" db="EMBL/GenBank/DDBJ databases">
        <title>Genomic Encyclopedia of Type Strains, Phase IV (KMG-IV): sequencing the most valuable type-strain genomes for metagenomic binning, comparative biology and taxonomic classification.</title>
        <authorList>
            <person name="Goeker M."/>
        </authorList>
    </citation>
    <scope>NUCLEOTIDE SEQUENCE [LARGE SCALE GENOMIC DNA]</scope>
    <source>
        <strain evidence="1 2">DSM 104731</strain>
    </source>
</reference>
<dbReference type="Proteomes" id="UP000269689">
    <property type="component" value="Unassembled WGS sequence"/>
</dbReference>
<sequence length="270" mass="28521">MQRNSSANHFSSGGQLVTSAPHEARFDYDPVSLTLRGLLTEPAATNIVSESHASTTYWTGDQCTVSDLALSALGQFDGLEVDSGAKAWSRARISIDVAVNPQIAVTAYYRLGSSGSLRFRLNSGSQITQFQGYPNAYNMSRTDLGTPSVITDDLLADGLTRRLCVLLTLPNTGSYTIGLGANSSVSGETIVLLGMQVEEGATDTSFITTQGSSGQRAADQVTFNNLVGTYDFEVTYAEGFTTQTGPVVVGPGYVLPVTQGHIQSVAATLL</sequence>
<gene>
    <name evidence="1" type="ORF">EDD53_1000</name>
</gene>
<protein>
    <submittedName>
        <fullName evidence="1">Uncharacterized protein</fullName>
    </submittedName>
</protein>
<evidence type="ECO:0000313" key="2">
    <source>
        <dbReference type="Proteomes" id="UP000269689"/>
    </source>
</evidence>
<evidence type="ECO:0000313" key="1">
    <source>
        <dbReference type="EMBL" id="RPE71869.1"/>
    </source>
</evidence>
<keyword evidence="2" id="KW-1185">Reference proteome</keyword>
<accession>A0A3N4UWG7</accession>
<organism evidence="1 2">
    <name type="scientific">Pacificibacter maritimus</name>
    <dbReference type="NCBI Taxonomy" id="762213"/>
    <lineage>
        <taxon>Bacteria</taxon>
        <taxon>Pseudomonadati</taxon>
        <taxon>Pseudomonadota</taxon>
        <taxon>Alphaproteobacteria</taxon>
        <taxon>Rhodobacterales</taxon>
        <taxon>Roseobacteraceae</taxon>
        <taxon>Pacificibacter</taxon>
    </lineage>
</organism>
<dbReference type="EMBL" id="RKQK01000001">
    <property type="protein sequence ID" value="RPE71869.1"/>
    <property type="molecule type" value="Genomic_DNA"/>
</dbReference>